<reference evidence="2" key="1">
    <citation type="submission" date="2022-11" db="EMBL/GenBank/DDBJ databases">
        <title>Chromosomal genome sequence assembly and mating type (MAT) locus characterization of the leprose asexual lichenized fungus Lepraria neglecta (Nyl.) Erichsen.</title>
        <authorList>
            <person name="Allen J.L."/>
            <person name="Pfeffer B."/>
        </authorList>
    </citation>
    <scope>NUCLEOTIDE SEQUENCE</scope>
    <source>
        <strain evidence="2">Allen 5258</strain>
    </source>
</reference>
<accession>A0AAD9Z0S4</accession>
<sequence length="577" mass="65357">MSPVIFGCIVCGHAIYGYETSAEGSWLREFRASRVFQAYDKDPKLILSVYSSPEGIFISGVGRYNDPDGGTWIARFDPAMRWDDQDCVFQAGDELPVMRQRPENNRHGFVLHDACWRLLQKALEPEKVPLERLLKICRSLPFPLRGISVCWSHDYGDLTAFDDQHHYPWEDQLMEQSSGSEIYQYARENLYDMPEISEPLKMRLENPPHLFAKTQTGDCFSTLPWEILEAIAINLPTGDALVLRRASRAFLPVLTSQIFWASQFQPGHEREYVFEKRNKEQRDWISLYRRTSYAHSPPGLKNRRRVGGLIRKLIILLPLRLDECCELPPIPSSVDGLKWIEVAGDIKRTTGSGHCEYFNEGCRLFQKQCGPIPGDLSKISFSIVAAGDVTYITGIRLMTSDDADIRLGYLAEGNETFVEVTVVKGFVLAMGPRGIRAIQVIGVNEHTSEWFGCPTESPVTERLAGCESISALEVGFDVSPGGIYLRSLTEVSVTRLGDLCDIEFRYDTEDTSMKTRTLGRRNITEFSRIIRFPIDGPGGELIQTVDVSIERAAGERVYSFYRHGKLSSFRVSKVQYD</sequence>
<dbReference type="EMBL" id="JASNWA010000009">
    <property type="protein sequence ID" value="KAK3169411.1"/>
    <property type="molecule type" value="Genomic_DNA"/>
</dbReference>
<dbReference type="InterPro" id="IPR036047">
    <property type="entry name" value="F-box-like_dom_sf"/>
</dbReference>
<name>A0AAD9Z0S4_9LECA</name>
<dbReference type="Proteomes" id="UP001276659">
    <property type="component" value="Unassembled WGS sequence"/>
</dbReference>
<dbReference type="Pfam" id="PF24539">
    <property type="entry name" value="DUF7600"/>
    <property type="match status" value="1"/>
</dbReference>
<protein>
    <recommendedName>
        <fullName evidence="1">DUF7600 domain-containing protein</fullName>
    </recommendedName>
</protein>
<feature type="domain" description="DUF7600" evidence="1">
    <location>
        <begin position="335"/>
        <end position="477"/>
    </location>
</feature>
<evidence type="ECO:0000259" key="1">
    <source>
        <dbReference type="Pfam" id="PF24539"/>
    </source>
</evidence>
<comment type="caution">
    <text evidence="2">The sequence shown here is derived from an EMBL/GenBank/DDBJ whole genome shotgun (WGS) entry which is preliminary data.</text>
</comment>
<gene>
    <name evidence="2" type="ORF">OEA41_008794</name>
</gene>
<keyword evidence="3" id="KW-1185">Reference proteome</keyword>
<dbReference type="SUPFAM" id="SSF81383">
    <property type="entry name" value="F-box domain"/>
    <property type="match status" value="1"/>
</dbReference>
<evidence type="ECO:0000313" key="3">
    <source>
        <dbReference type="Proteomes" id="UP001276659"/>
    </source>
</evidence>
<organism evidence="2 3">
    <name type="scientific">Lepraria neglecta</name>
    <dbReference type="NCBI Taxonomy" id="209136"/>
    <lineage>
        <taxon>Eukaryota</taxon>
        <taxon>Fungi</taxon>
        <taxon>Dikarya</taxon>
        <taxon>Ascomycota</taxon>
        <taxon>Pezizomycotina</taxon>
        <taxon>Lecanoromycetes</taxon>
        <taxon>OSLEUM clade</taxon>
        <taxon>Lecanoromycetidae</taxon>
        <taxon>Lecanorales</taxon>
        <taxon>Lecanorineae</taxon>
        <taxon>Stereocaulaceae</taxon>
        <taxon>Lepraria</taxon>
    </lineage>
</organism>
<proteinExistence type="predicted"/>
<dbReference type="InterPro" id="IPR056021">
    <property type="entry name" value="DUF7600"/>
</dbReference>
<evidence type="ECO:0000313" key="2">
    <source>
        <dbReference type="EMBL" id="KAK3169411.1"/>
    </source>
</evidence>
<dbReference type="AlphaFoldDB" id="A0AAD9Z0S4"/>